<name>A0A2U0SMT1_9PAST</name>
<evidence type="ECO:0000313" key="1">
    <source>
        <dbReference type="EMBL" id="PVX32649.1"/>
    </source>
</evidence>
<evidence type="ECO:0000313" key="2">
    <source>
        <dbReference type="Proteomes" id="UP000245909"/>
    </source>
</evidence>
<dbReference type="Proteomes" id="UP000245909">
    <property type="component" value="Unassembled WGS sequence"/>
</dbReference>
<keyword evidence="2" id="KW-1185">Reference proteome</keyword>
<proteinExistence type="predicted"/>
<reference evidence="1 2" key="1">
    <citation type="submission" date="2018-05" db="EMBL/GenBank/DDBJ databases">
        <title>Genomic Encyclopedia of Type Strains, Phase IV (KMG-IV): sequencing the most valuable type-strain genomes for metagenomic binning, comparative biology and taxonomic classification.</title>
        <authorList>
            <person name="Goeker M."/>
        </authorList>
    </citation>
    <scope>NUCLEOTIDE SEQUENCE [LARGE SCALE GENOMIC DNA]</scope>
    <source>
        <strain evidence="1 2">DSM 22999</strain>
    </source>
</reference>
<comment type="caution">
    <text evidence="1">The sequence shown here is derived from an EMBL/GenBank/DDBJ whole genome shotgun (WGS) entry which is preliminary data.</text>
</comment>
<dbReference type="EMBL" id="QENU01000012">
    <property type="protein sequence ID" value="PVX32649.1"/>
    <property type="molecule type" value="Genomic_DNA"/>
</dbReference>
<gene>
    <name evidence="1" type="ORF">C8D76_1129</name>
</gene>
<accession>A0A2U0SMT1</accession>
<organism evidence="1 2">
    <name type="scientific">Alitibacter langaaensis DSM 22999</name>
    <dbReference type="NCBI Taxonomy" id="1122935"/>
    <lineage>
        <taxon>Bacteria</taxon>
        <taxon>Pseudomonadati</taxon>
        <taxon>Pseudomonadota</taxon>
        <taxon>Gammaproteobacteria</taxon>
        <taxon>Pasteurellales</taxon>
        <taxon>Pasteurellaceae</taxon>
        <taxon>Alitibacter</taxon>
    </lineage>
</organism>
<dbReference type="OrthoDB" id="5677215at2"/>
<sequence>MNKELDYSKLNAVELKAISIAYENMLQHTNNSPYPYFSAVMETLGEQFIDYPAENAGSLKIFYDELTTISRHLLALAPTPPSLDPDELANLVSNDELIDGMLKTGLVTTLVSDLQAIQKMIEIRLAMIEHGTTTGAYYEIH</sequence>
<dbReference type="AlphaFoldDB" id="A0A2U0SMT1"/>
<protein>
    <submittedName>
        <fullName evidence="1">Uncharacterized protein</fullName>
    </submittedName>
</protein>
<dbReference type="RefSeq" id="WP_116632202.1">
    <property type="nucleotide sequence ID" value="NZ_QENU01000012.1"/>
</dbReference>